<keyword evidence="7" id="KW-1185">Reference proteome</keyword>
<dbReference type="OrthoDB" id="9776208at2"/>
<evidence type="ECO:0000256" key="4">
    <source>
        <dbReference type="SAM" id="Phobius"/>
    </source>
</evidence>
<comment type="caution">
    <text evidence="6">The sequence shown here is derived from an EMBL/GenBank/DDBJ whole genome shotgun (WGS) entry which is preliminary data.</text>
</comment>
<dbReference type="Pfam" id="PF08239">
    <property type="entry name" value="SH3_3"/>
    <property type="match status" value="1"/>
</dbReference>
<keyword evidence="2 3" id="KW-0802">TPR repeat</keyword>
<organism evidence="6 7">
    <name type="scientific">Aureicoccus marinus</name>
    <dbReference type="NCBI Taxonomy" id="754435"/>
    <lineage>
        <taxon>Bacteria</taxon>
        <taxon>Pseudomonadati</taxon>
        <taxon>Bacteroidota</taxon>
        <taxon>Flavobacteriia</taxon>
        <taxon>Flavobacteriales</taxon>
        <taxon>Flavobacteriaceae</taxon>
        <taxon>Aureicoccus</taxon>
    </lineage>
</organism>
<keyword evidence="1" id="KW-0677">Repeat</keyword>
<proteinExistence type="predicted"/>
<dbReference type="Proteomes" id="UP000239366">
    <property type="component" value="Unassembled WGS sequence"/>
</dbReference>
<evidence type="ECO:0000256" key="2">
    <source>
        <dbReference type="ARBA" id="ARBA00022803"/>
    </source>
</evidence>
<dbReference type="PROSITE" id="PS50005">
    <property type="entry name" value="TPR"/>
    <property type="match status" value="1"/>
</dbReference>
<keyword evidence="4" id="KW-1133">Transmembrane helix</keyword>
<accession>A0A2S7T8T7</accession>
<dbReference type="RefSeq" id="WP_105002013.1">
    <property type="nucleotide sequence ID" value="NZ_MQVX01000001.1"/>
</dbReference>
<evidence type="ECO:0000313" key="6">
    <source>
        <dbReference type="EMBL" id="PQJ16339.1"/>
    </source>
</evidence>
<feature type="domain" description="SH3b" evidence="5">
    <location>
        <begin position="183"/>
        <end position="245"/>
    </location>
</feature>
<dbReference type="AlphaFoldDB" id="A0A2S7T8T7"/>
<evidence type="ECO:0000256" key="1">
    <source>
        <dbReference type="ARBA" id="ARBA00022737"/>
    </source>
</evidence>
<feature type="transmembrane region" description="Helical" evidence="4">
    <location>
        <begin position="154"/>
        <end position="175"/>
    </location>
</feature>
<evidence type="ECO:0000259" key="5">
    <source>
        <dbReference type="SMART" id="SM00287"/>
    </source>
</evidence>
<dbReference type="PROSITE" id="PS50293">
    <property type="entry name" value="TPR_REGION"/>
    <property type="match status" value="1"/>
</dbReference>
<dbReference type="SMART" id="SM00287">
    <property type="entry name" value="SH3b"/>
    <property type="match status" value="1"/>
</dbReference>
<keyword evidence="4" id="KW-0472">Membrane</keyword>
<dbReference type="InterPro" id="IPR011990">
    <property type="entry name" value="TPR-like_helical_dom_sf"/>
</dbReference>
<feature type="transmembrane region" description="Helical" evidence="4">
    <location>
        <begin position="125"/>
        <end position="147"/>
    </location>
</feature>
<dbReference type="SMART" id="SM00028">
    <property type="entry name" value="TPR"/>
    <property type="match status" value="2"/>
</dbReference>
<dbReference type="InterPro" id="IPR003646">
    <property type="entry name" value="SH3-like_bac-type"/>
</dbReference>
<dbReference type="SUPFAM" id="SSF48452">
    <property type="entry name" value="TPR-like"/>
    <property type="match status" value="1"/>
</dbReference>
<evidence type="ECO:0000313" key="7">
    <source>
        <dbReference type="Proteomes" id="UP000239366"/>
    </source>
</evidence>
<dbReference type="Gene3D" id="2.30.30.40">
    <property type="entry name" value="SH3 Domains"/>
    <property type="match status" value="1"/>
</dbReference>
<sequence>MKSLICSLYLFLAWPQQVVFEQAAEAYNAEEYKKAIELYESVLEEGQHSAALYFNLGNAHYQLGEVGPSVYYFEKALLLDPEDAEIRNNLNYANNMRIDAIEQVPKSFFGQVRESILGWFHFDQWARIGIVFMLISVMSFLAYQWIAGSTFKRFFFIVALGAVGLSLLTLLISYLDFQQYQSEQPAVIFSQQVSFTSAPNTRGDILFTLHEGTKVNVLEQYDQWAKVELPDGQTGWIISESVRLLKDF</sequence>
<gene>
    <name evidence="6" type="ORF">BST99_11965</name>
</gene>
<reference evidence="7" key="1">
    <citation type="submission" date="2016-11" db="EMBL/GenBank/DDBJ databases">
        <title>Trade-off between light-utilization and light-protection in marine flavobacteria.</title>
        <authorList>
            <person name="Kumagai Y."/>
            <person name="Yoshizawa S."/>
            <person name="Kogure K."/>
        </authorList>
    </citation>
    <scope>NUCLEOTIDE SEQUENCE [LARGE SCALE GENOMIC DNA]</scope>
    <source>
        <strain evidence="7">SG-18</strain>
    </source>
</reference>
<feature type="repeat" description="TPR" evidence="3">
    <location>
        <begin position="50"/>
        <end position="83"/>
    </location>
</feature>
<dbReference type="Pfam" id="PF07719">
    <property type="entry name" value="TPR_2"/>
    <property type="match status" value="1"/>
</dbReference>
<dbReference type="Gene3D" id="1.25.40.10">
    <property type="entry name" value="Tetratricopeptide repeat domain"/>
    <property type="match status" value="1"/>
</dbReference>
<dbReference type="InterPro" id="IPR019734">
    <property type="entry name" value="TPR_rpt"/>
</dbReference>
<dbReference type="EMBL" id="MQVX01000001">
    <property type="protein sequence ID" value="PQJ16339.1"/>
    <property type="molecule type" value="Genomic_DNA"/>
</dbReference>
<dbReference type="InterPro" id="IPR013105">
    <property type="entry name" value="TPR_2"/>
</dbReference>
<name>A0A2S7T8T7_9FLAO</name>
<protein>
    <recommendedName>
        <fullName evidence="5">SH3b domain-containing protein</fullName>
    </recommendedName>
</protein>
<evidence type="ECO:0000256" key="3">
    <source>
        <dbReference type="PROSITE-ProRule" id="PRU00339"/>
    </source>
</evidence>
<keyword evidence="4" id="KW-0812">Transmembrane</keyword>